<gene>
    <name evidence="2" type="ORF">FH610_006745</name>
</gene>
<protein>
    <submittedName>
        <fullName evidence="2">Helix-turn-helix domain-containing protein</fullName>
    </submittedName>
</protein>
<proteinExistence type="predicted"/>
<organism evidence="2 3">
    <name type="scientific">Microbispora catharanthi</name>
    <dbReference type="NCBI Taxonomy" id="1712871"/>
    <lineage>
        <taxon>Bacteria</taxon>
        <taxon>Bacillati</taxon>
        <taxon>Actinomycetota</taxon>
        <taxon>Actinomycetes</taxon>
        <taxon>Streptosporangiales</taxon>
        <taxon>Streptosporangiaceae</taxon>
        <taxon>Microbispora</taxon>
    </lineage>
</organism>
<accession>A0A5N6C160</accession>
<name>A0A5N6C160_9ACTN</name>
<comment type="caution">
    <text evidence="2">The sequence shown here is derived from an EMBL/GenBank/DDBJ whole genome shotgun (WGS) entry which is preliminary data.</text>
</comment>
<dbReference type="AlphaFoldDB" id="A0A5N6C160"/>
<dbReference type="Pfam" id="PF12728">
    <property type="entry name" value="HTH_17"/>
    <property type="match status" value="1"/>
</dbReference>
<dbReference type="InterPro" id="IPR041657">
    <property type="entry name" value="HTH_17"/>
</dbReference>
<sequence>MIALERLWTAEEVSEFLGVPVATLYQWRHHRTGPPSRKIGRHLRYVPEDVMSWVREQE</sequence>
<evidence type="ECO:0000313" key="3">
    <source>
        <dbReference type="Proteomes" id="UP000313066"/>
    </source>
</evidence>
<keyword evidence="3" id="KW-1185">Reference proteome</keyword>
<evidence type="ECO:0000313" key="2">
    <source>
        <dbReference type="EMBL" id="KAB8186489.1"/>
    </source>
</evidence>
<dbReference type="InterPro" id="IPR009061">
    <property type="entry name" value="DNA-bd_dom_put_sf"/>
</dbReference>
<feature type="domain" description="Helix-turn-helix" evidence="1">
    <location>
        <begin position="9"/>
        <end position="57"/>
    </location>
</feature>
<dbReference type="InterPro" id="IPR036388">
    <property type="entry name" value="WH-like_DNA-bd_sf"/>
</dbReference>
<dbReference type="SUPFAM" id="SSF46955">
    <property type="entry name" value="Putative DNA-binding domain"/>
    <property type="match status" value="1"/>
</dbReference>
<dbReference type="EMBL" id="VDMA02000003">
    <property type="protein sequence ID" value="KAB8186489.1"/>
    <property type="molecule type" value="Genomic_DNA"/>
</dbReference>
<reference evidence="2 3" key="1">
    <citation type="submission" date="2019-10" db="EMBL/GenBank/DDBJ databases">
        <title>Nonomuraea sp. nov., isolated from Phyllanthus amarus.</title>
        <authorList>
            <person name="Klykleung N."/>
            <person name="Tanasupawat S."/>
        </authorList>
    </citation>
    <scope>NUCLEOTIDE SEQUENCE [LARGE SCALE GENOMIC DNA]</scope>
    <source>
        <strain evidence="2 3">CR1-09</strain>
    </source>
</reference>
<dbReference type="RefSeq" id="WP_139573417.1">
    <property type="nucleotide sequence ID" value="NZ_VDMA02000003.1"/>
</dbReference>
<evidence type="ECO:0000259" key="1">
    <source>
        <dbReference type="Pfam" id="PF12728"/>
    </source>
</evidence>
<dbReference type="Proteomes" id="UP000313066">
    <property type="component" value="Unassembled WGS sequence"/>
</dbReference>
<dbReference type="Gene3D" id="1.10.10.10">
    <property type="entry name" value="Winged helix-like DNA-binding domain superfamily/Winged helix DNA-binding domain"/>
    <property type="match status" value="1"/>
</dbReference>